<proteinExistence type="predicted"/>
<name>A0A0D1JQ78_9LACO</name>
<evidence type="ECO:0000313" key="1">
    <source>
        <dbReference type="EMBL" id="KIU23433.1"/>
    </source>
</evidence>
<dbReference type="Proteomes" id="UP000032289">
    <property type="component" value="Unassembled WGS sequence"/>
</dbReference>
<sequence length="220" mass="25094">MIKQSVIDEWKRDFDRRKPRQVISNLLSAQAFQYLKSNDFAFVIGLISDQSISSERAWALPLYLAERLDQARLTPELVLQHASDLAEMIREKPALHRFPGRMADYFIAAANRFVALELPLRGNFTDKMFSDLQNELMGFNGVSVKKAGLGILIQSIDFGQKIMAQDRSLALLDAHVNRFLAQYTTTEKNAIADATEIFRLINPENPALVSTWIWSKDKFD</sequence>
<dbReference type="AlphaFoldDB" id="A0A0D1JQ78"/>
<dbReference type="PATRIC" id="fig|137591.24.peg.1413"/>
<evidence type="ECO:0000313" key="2">
    <source>
        <dbReference type="Proteomes" id="UP000032289"/>
    </source>
</evidence>
<organism evidence="1 2">
    <name type="scientific">Weissella cibaria</name>
    <dbReference type="NCBI Taxonomy" id="137591"/>
    <lineage>
        <taxon>Bacteria</taxon>
        <taxon>Bacillati</taxon>
        <taxon>Bacillota</taxon>
        <taxon>Bacilli</taxon>
        <taxon>Lactobacillales</taxon>
        <taxon>Lactobacillaceae</taxon>
        <taxon>Weissella</taxon>
    </lineage>
</organism>
<gene>
    <name evidence="1" type="ORF">ab3b_01444</name>
</gene>
<comment type="caution">
    <text evidence="1">The sequence shown here is derived from an EMBL/GenBank/DDBJ whole genome shotgun (WGS) entry which is preliminary data.</text>
</comment>
<dbReference type="EMBL" id="JWHT01000034">
    <property type="protein sequence ID" value="KIU23433.1"/>
    <property type="molecule type" value="Genomic_DNA"/>
</dbReference>
<accession>A0A0D1JQ78</accession>
<reference evidence="1 2" key="1">
    <citation type="journal article" date="2015" name="Microbiology (Mosc.)">
        <title>Genomics of the Weissella cibaria species with an examination of its metabolic traits.</title>
        <authorList>
            <person name="Lynch K.M."/>
            <person name="Lucid A."/>
            <person name="Arendt E.K."/>
            <person name="Sleator R.D."/>
            <person name="Lucey B."/>
            <person name="Coffey A."/>
        </authorList>
    </citation>
    <scope>NUCLEOTIDE SEQUENCE [LARGE SCALE GENOMIC DNA]</scope>
    <source>
        <strain evidence="1 2">AB3b</strain>
    </source>
</reference>
<protein>
    <submittedName>
        <fullName evidence="1">Putative HhH-GPD family protein</fullName>
    </submittedName>
</protein>